<comment type="caution">
    <text evidence="1">The sequence shown here is derived from an EMBL/GenBank/DDBJ whole genome shotgun (WGS) entry which is preliminary data.</text>
</comment>
<accession>A0A3D8GQW5</accession>
<proteinExistence type="predicted"/>
<dbReference type="RefSeq" id="WP_115452190.1">
    <property type="nucleotide sequence ID" value="NZ_QNQT01000004.1"/>
</dbReference>
<sequence>MNIGHKKGTMEHGDFLEEVFNSISCKQTDHHEHHECEDDCHCKENKHCICNVLCELEHQKKTFRFRTKTGDEIIGKIKCFDKCTGCVVIIQPGMKSPKLPPVAVIISCFDIESISFEVEHY</sequence>
<evidence type="ECO:0000313" key="1">
    <source>
        <dbReference type="EMBL" id="RDU36717.1"/>
    </source>
</evidence>
<protein>
    <submittedName>
        <fullName evidence="1">Uncharacterized protein</fullName>
    </submittedName>
</protein>
<dbReference type="OrthoDB" id="2928705at2"/>
<keyword evidence="2" id="KW-1185">Reference proteome</keyword>
<gene>
    <name evidence="1" type="ORF">DRW41_11725</name>
</gene>
<dbReference type="AlphaFoldDB" id="A0A3D8GQW5"/>
<name>A0A3D8GQW5_9BACI</name>
<organism evidence="1 2">
    <name type="scientific">Neobacillus piezotolerans</name>
    <dbReference type="NCBI Taxonomy" id="2259171"/>
    <lineage>
        <taxon>Bacteria</taxon>
        <taxon>Bacillati</taxon>
        <taxon>Bacillota</taxon>
        <taxon>Bacilli</taxon>
        <taxon>Bacillales</taxon>
        <taxon>Bacillaceae</taxon>
        <taxon>Neobacillus</taxon>
    </lineage>
</organism>
<reference evidence="1 2" key="1">
    <citation type="submission" date="2018-07" db="EMBL/GenBank/DDBJ databases">
        <title>Bacillus sp. YLB-04 draft genome sequence.</title>
        <authorList>
            <person name="Yu L."/>
            <person name="Tang X."/>
        </authorList>
    </citation>
    <scope>NUCLEOTIDE SEQUENCE [LARGE SCALE GENOMIC DNA]</scope>
    <source>
        <strain evidence="1 2">YLB-04</strain>
    </source>
</reference>
<evidence type="ECO:0000313" key="2">
    <source>
        <dbReference type="Proteomes" id="UP000257144"/>
    </source>
</evidence>
<dbReference type="Proteomes" id="UP000257144">
    <property type="component" value="Unassembled WGS sequence"/>
</dbReference>
<dbReference type="EMBL" id="QNQT01000004">
    <property type="protein sequence ID" value="RDU36717.1"/>
    <property type="molecule type" value="Genomic_DNA"/>
</dbReference>